<organism evidence="1">
    <name type="scientific">bioreactor metagenome</name>
    <dbReference type="NCBI Taxonomy" id="1076179"/>
    <lineage>
        <taxon>unclassified sequences</taxon>
        <taxon>metagenomes</taxon>
        <taxon>ecological metagenomes</taxon>
    </lineage>
</organism>
<protein>
    <submittedName>
        <fullName evidence="1">Uncharacterized protein</fullName>
    </submittedName>
</protein>
<reference evidence="1" key="1">
    <citation type="submission" date="2019-08" db="EMBL/GenBank/DDBJ databases">
        <authorList>
            <person name="Kucharzyk K."/>
            <person name="Murdoch R.W."/>
            <person name="Higgins S."/>
            <person name="Loffler F."/>
        </authorList>
    </citation>
    <scope>NUCLEOTIDE SEQUENCE</scope>
</reference>
<evidence type="ECO:0000313" key="1">
    <source>
        <dbReference type="EMBL" id="MPM88655.1"/>
    </source>
</evidence>
<comment type="caution">
    <text evidence="1">The sequence shown here is derived from an EMBL/GenBank/DDBJ whole genome shotgun (WGS) entry which is preliminary data.</text>
</comment>
<dbReference type="AlphaFoldDB" id="A0A645DHG8"/>
<accession>A0A645DHG8</accession>
<name>A0A645DHG8_9ZZZZ</name>
<sequence>MPTLKMIAIHGPMISPGMPVTSCMELYEEPMEPKEMDQECPIKQDATATKGSKPITTIMGATTATGIPNPANPCSIEAKHQAKSRIMMRRFSETPVMVLPMTLMAPAPSATLYRNTAPQMIKSTYKLRLKPLLLANAMRRKSVPKNTYAMPKATTHETAPTFDASHLKNKIPLSIPIPGL</sequence>
<gene>
    <name evidence="1" type="ORF">SDC9_135759</name>
</gene>
<dbReference type="EMBL" id="VSSQ01036237">
    <property type="protein sequence ID" value="MPM88655.1"/>
    <property type="molecule type" value="Genomic_DNA"/>
</dbReference>
<proteinExistence type="predicted"/>